<dbReference type="eggNOG" id="ENOG502SRNM">
    <property type="taxonomic scope" value="Eukaryota"/>
</dbReference>
<keyword evidence="1 2" id="KW-0732">Signal</keyword>
<keyword evidence="5" id="KW-1185">Reference proteome</keyword>
<sequence length="128" mass="13404">MFATKFTTALLFALVSSISASPINVGRGTLAIWDPTILTPDAQTVWVRGQTAEVTWDTSNPPSSVTNPIGQVLLAKGGNQGYGILASGFQLTDGSVEVTVPSDLEPGSDYQVVLFGDSGNVSPEFTIQ</sequence>
<evidence type="ECO:0000259" key="3">
    <source>
        <dbReference type="Pfam" id="PF10342"/>
    </source>
</evidence>
<accession>S8EIZ9</accession>
<feature type="chain" id="PRO_5004550729" description="Yeast cell wall synthesis Kre9/Knh1-like N-terminal domain-containing protein" evidence="2">
    <location>
        <begin position="21"/>
        <end position="128"/>
    </location>
</feature>
<name>S8EIZ9_FOMSC</name>
<protein>
    <recommendedName>
        <fullName evidence="3">Yeast cell wall synthesis Kre9/Knh1-like N-terminal domain-containing protein</fullName>
    </recommendedName>
</protein>
<reference evidence="4 5" key="1">
    <citation type="journal article" date="2012" name="Science">
        <title>The Paleozoic origin of enzymatic lignin decomposition reconstructed from 31 fungal genomes.</title>
        <authorList>
            <person name="Floudas D."/>
            <person name="Binder M."/>
            <person name="Riley R."/>
            <person name="Barry K."/>
            <person name="Blanchette R.A."/>
            <person name="Henrissat B."/>
            <person name="Martinez A.T."/>
            <person name="Otillar R."/>
            <person name="Spatafora J.W."/>
            <person name="Yadav J.S."/>
            <person name="Aerts A."/>
            <person name="Benoit I."/>
            <person name="Boyd A."/>
            <person name="Carlson A."/>
            <person name="Copeland A."/>
            <person name="Coutinho P.M."/>
            <person name="de Vries R.P."/>
            <person name="Ferreira P."/>
            <person name="Findley K."/>
            <person name="Foster B."/>
            <person name="Gaskell J."/>
            <person name="Glotzer D."/>
            <person name="Gorecki P."/>
            <person name="Heitman J."/>
            <person name="Hesse C."/>
            <person name="Hori C."/>
            <person name="Igarashi K."/>
            <person name="Jurgens J.A."/>
            <person name="Kallen N."/>
            <person name="Kersten P."/>
            <person name="Kohler A."/>
            <person name="Kuees U."/>
            <person name="Kumar T.K.A."/>
            <person name="Kuo A."/>
            <person name="LaButti K."/>
            <person name="Larrondo L.F."/>
            <person name="Lindquist E."/>
            <person name="Ling A."/>
            <person name="Lombard V."/>
            <person name="Lucas S."/>
            <person name="Lundell T."/>
            <person name="Martin R."/>
            <person name="McLaughlin D.J."/>
            <person name="Morgenstern I."/>
            <person name="Morin E."/>
            <person name="Murat C."/>
            <person name="Nagy L.G."/>
            <person name="Nolan M."/>
            <person name="Ohm R.A."/>
            <person name="Patyshakuliyeva A."/>
            <person name="Rokas A."/>
            <person name="Ruiz-Duenas F.J."/>
            <person name="Sabat G."/>
            <person name="Salamov A."/>
            <person name="Samejima M."/>
            <person name="Schmutz J."/>
            <person name="Slot J.C."/>
            <person name="St John F."/>
            <person name="Stenlid J."/>
            <person name="Sun H."/>
            <person name="Sun S."/>
            <person name="Syed K."/>
            <person name="Tsang A."/>
            <person name="Wiebenga A."/>
            <person name="Young D."/>
            <person name="Pisabarro A."/>
            <person name="Eastwood D.C."/>
            <person name="Martin F."/>
            <person name="Cullen D."/>
            <person name="Grigoriev I.V."/>
            <person name="Hibbett D.S."/>
        </authorList>
    </citation>
    <scope>NUCLEOTIDE SEQUENCE</scope>
    <source>
        <strain evidence="5">FP-58527</strain>
    </source>
</reference>
<evidence type="ECO:0000313" key="4">
    <source>
        <dbReference type="EMBL" id="EPT05172.1"/>
    </source>
</evidence>
<evidence type="ECO:0000313" key="5">
    <source>
        <dbReference type="Proteomes" id="UP000015241"/>
    </source>
</evidence>
<evidence type="ECO:0000256" key="2">
    <source>
        <dbReference type="SAM" id="SignalP"/>
    </source>
</evidence>
<feature type="domain" description="Yeast cell wall synthesis Kre9/Knh1-like N-terminal" evidence="3">
    <location>
        <begin position="39"/>
        <end position="127"/>
    </location>
</feature>
<dbReference type="InterPro" id="IPR018466">
    <property type="entry name" value="Kre9/Knh1-like_N"/>
</dbReference>
<proteinExistence type="predicted"/>
<feature type="signal peptide" evidence="2">
    <location>
        <begin position="1"/>
        <end position="20"/>
    </location>
</feature>
<organism evidence="4 5">
    <name type="scientific">Fomitopsis schrenkii</name>
    <name type="common">Brown rot fungus</name>
    <dbReference type="NCBI Taxonomy" id="2126942"/>
    <lineage>
        <taxon>Eukaryota</taxon>
        <taxon>Fungi</taxon>
        <taxon>Dikarya</taxon>
        <taxon>Basidiomycota</taxon>
        <taxon>Agaricomycotina</taxon>
        <taxon>Agaricomycetes</taxon>
        <taxon>Polyporales</taxon>
        <taxon>Fomitopsis</taxon>
    </lineage>
</organism>
<dbReference type="OrthoDB" id="2317741at2759"/>
<dbReference type="Proteomes" id="UP000015241">
    <property type="component" value="Unassembled WGS sequence"/>
</dbReference>
<dbReference type="InParanoid" id="S8EIZ9"/>
<dbReference type="HOGENOM" id="CLU_083660_2_1_1"/>
<gene>
    <name evidence="4" type="ORF">FOMPIDRAFT_1045233</name>
</gene>
<dbReference type="AlphaFoldDB" id="S8EIZ9"/>
<dbReference type="Pfam" id="PF10342">
    <property type="entry name" value="Kre9_KNH"/>
    <property type="match status" value="1"/>
</dbReference>
<dbReference type="EMBL" id="KE504124">
    <property type="protein sequence ID" value="EPT05172.1"/>
    <property type="molecule type" value="Genomic_DNA"/>
</dbReference>
<evidence type="ECO:0000256" key="1">
    <source>
        <dbReference type="ARBA" id="ARBA00022729"/>
    </source>
</evidence>